<dbReference type="EMBL" id="BK032744">
    <property type="protein sequence ID" value="DAF57949.1"/>
    <property type="molecule type" value="Genomic_DNA"/>
</dbReference>
<name>A0A8S5T3N6_9CAUD</name>
<evidence type="ECO:0000313" key="1">
    <source>
        <dbReference type="EMBL" id="DAF57949.1"/>
    </source>
</evidence>
<sequence>MNKRLTVVFAVVLAVVLLGVAGRCDYVEEVIYDMPAGVYQVMNRELGNPGDYKIAREYSRNPEYWQKRAMEEEIGSSIQIKREL</sequence>
<organism evidence="1">
    <name type="scientific">Siphoviridae sp. ctfbh2</name>
    <dbReference type="NCBI Taxonomy" id="2827909"/>
    <lineage>
        <taxon>Viruses</taxon>
        <taxon>Duplodnaviria</taxon>
        <taxon>Heunggongvirae</taxon>
        <taxon>Uroviricota</taxon>
        <taxon>Caudoviricetes</taxon>
    </lineage>
</organism>
<reference evidence="1" key="1">
    <citation type="journal article" date="2021" name="Proc. Natl. Acad. Sci. U.S.A.">
        <title>A Catalog of Tens of Thousands of Viruses from Human Metagenomes Reveals Hidden Associations with Chronic Diseases.</title>
        <authorList>
            <person name="Tisza M.J."/>
            <person name="Buck C.B."/>
        </authorList>
    </citation>
    <scope>NUCLEOTIDE SEQUENCE</scope>
    <source>
        <strain evidence="1">Ctfbh2</strain>
    </source>
</reference>
<proteinExistence type="predicted"/>
<accession>A0A8S5T3N6</accession>
<protein>
    <submittedName>
        <fullName evidence="1">High molecular weight glutenin subunit</fullName>
    </submittedName>
</protein>